<feature type="transmembrane region" description="Helical" evidence="1">
    <location>
        <begin position="32"/>
        <end position="55"/>
    </location>
</feature>
<dbReference type="STRING" id="364199.SAMN04489858_12045"/>
<organism evidence="2 3">
    <name type="scientific">Paracoccus homiensis</name>
    <dbReference type="NCBI Taxonomy" id="364199"/>
    <lineage>
        <taxon>Bacteria</taxon>
        <taxon>Pseudomonadati</taxon>
        <taxon>Pseudomonadota</taxon>
        <taxon>Alphaproteobacteria</taxon>
        <taxon>Rhodobacterales</taxon>
        <taxon>Paracoccaceae</taxon>
        <taxon>Paracoccus</taxon>
    </lineage>
</organism>
<dbReference type="Proteomes" id="UP000199180">
    <property type="component" value="Unassembled WGS sequence"/>
</dbReference>
<dbReference type="EMBL" id="FOHO01000020">
    <property type="protein sequence ID" value="SEU02951.1"/>
    <property type="molecule type" value="Genomic_DNA"/>
</dbReference>
<reference evidence="2 3" key="1">
    <citation type="submission" date="2016-10" db="EMBL/GenBank/DDBJ databases">
        <authorList>
            <person name="de Groot N.N."/>
        </authorList>
    </citation>
    <scope>NUCLEOTIDE SEQUENCE [LARGE SCALE GENOMIC DNA]</scope>
    <source>
        <strain evidence="2 3">DSM 17862</strain>
    </source>
</reference>
<keyword evidence="1" id="KW-0472">Membrane</keyword>
<accession>A0A1I0IZP5</accession>
<evidence type="ECO:0000313" key="3">
    <source>
        <dbReference type="Proteomes" id="UP000199180"/>
    </source>
</evidence>
<dbReference type="RefSeq" id="WP_090737687.1">
    <property type="nucleotide sequence ID" value="NZ_FOHO01000020.1"/>
</dbReference>
<keyword evidence="3" id="KW-1185">Reference proteome</keyword>
<dbReference type="AlphaFoldDB" id="A0A1I0IZP5"/>
<keyword evidence="1" id="KW-0812">Transmembrane</keyword>
<gene>
    <name evidence="2" type="ORF">SAMN04489858_12045</name>
</gene>
<name>A0A1I0IZP5_9RHOB</name>
<sequence>MIRALAFIVVAVGILPMAYLMVSPQVWQALRVFGWDIALSAFVAVFTICAGIISLPKGRR</sequence>
<evidence type="ECO:0000256" key="1">
    <source>
        <dbReference type="SAM" id="Phobius"/>
    </source>
</evidence>
<evidence type="ECO:0000313" key="2">
    <source>
        <dbReference type="EMBL" id="SEU02951.1"/>
    </source>
</evidence>
<keyword evidence="1" id="KW-1133">Transmembrane helix</keyword>
<protein>
    <submittedName>
        <fullName evidence="2">Uncharacterized protein</fullName>
    </submittedName>
</protein>
<proteinExistence type="predicted"/>